<protein>
    <submittedName>
        <fullName evidence="1">Uncharacterized protein</fullName>
    </submittedName>
</protein>
<evidence type="ECO:0000313" key="1">
    <source>
        <dbReference type="EMBL" id="EEF14889.1"/>
    </source>
</evidence>
<evidence type="ECO:0000313" key="2">
    <source>
        <dbReference type="Proteomes" id="UP000003082"/>
    </source>
</evidence>
<sequence>MTKPSAPQTQQTNIVADNTSLKFNLRRARNQNAQDSPQTLNLLYGDKTRLNFE</sequence>
<name>B9CZ89_CAMRE</name>
<dbReference type="EMBL" id="ACFU01000003">
    <property type="protein sequence ID" value="EEF14889.1"/>
    <property type="molecule type" value="Genomic_DNA"/>
</dbReference>
<gene>
    <name evidence="1" type="ORF">CAMRE0001_1671</name>
</gene>
<accession>B9CZ89</accession>
<keyword evidence="2" id="KW-1185">Reference proteome</keyword>
<comment type="caution">
    <text evidence="1">The sequence shown here is derived from an EMBL/GenBank/DDBJ whole genome shotgun (WGS) entry which is preliminary data.</text>
</comment>
<dbReference type="AlphaFoldDB" id="B9CZ89"/>
<organism evidence="1 2">
    <name type="scientific">Campylobacter rectus RM3267</name>
    <dbReference type="NCBI Taxonomy" id="553218"/>
    <lineage>
        <taxon>Bacteria</taxon>
        <taxon>Pseudomonadati</taxon>
        <taxon>Campylobacterota</taxon>
        <taxon>Epsilonproteobacteria</taxon>
        <taxon>Campylobacterales</taxon>
        <taxon>Campylobacteraceae</taxon>
        <taxon>Campylobacter</taxon>
    </lineage>
</organism>
<reference evidence="1 2" key="1">
    <citation type="submission" date="2008-08" db="EMBL/GenBank/DDBJ databases">
        <authorList>
            <person name="Madupu R."/>
            <person name="Durkin A.S."/>
            <person name="Torralba M."/>
            <person name="Methe B."/>
            <person name="Sutton G.G."/>
            <person name="Strausberg R.L."/>
            <person name="Nelson K.E."/>
        </authorList>
    </citation>
    <scope>NUCLEOTIDE SEQUENCE [LARGE SCALE GENOMIC DNA]</scope>
    <source>
        <strain evidence="1 2">RM3267</strain>
    </source>
</reference>
<dbReference type="Proteomes" id="UP000003082">
    <property type="component" value="Unassembled WGS sequence"/>
</dbReference>
<dbReference type="STRING" id="553218.CAMRE0001_1671"/>
<proteinExistence type="predicted"/>